<dbReference type="RefSeq" id="WP_006523976.1">
    <property type="nucleotide sequence ID" value="NC_021184.1"/>
</dbReference>
<dbReference type="InterPro" id="IPR012337">
    <property type="entry name" value="RNaseH-like_sf"/>
</dbReference>
<dbReference type="GO" id="GO:0006313">
    <property type="term" value="P:DNA transposition"/>
    <property type="evidence" value="ECO:0007669"/>
    <property type="project" value="InterPro"/>
</dbReference>
<dbReference type="STRING" id="767817.Desgi_0637"/>
<dbReference type="OrthoDB" id="9767746at2"/>
<accession>R4KEU4</accession>
<protein>
    <submittedName>
        <fullName evidence="2">Transposase</fullName>
    </submittedName>
</protein>
<dbReference type="Pfam" id="PF01609">
    <property type="entry name" value="DDE_Tnp_1"/>
    <property type="match status" value="1"/>
</dbReference>
<gene>
    <name evidence="2" type="ORF">Desgi_0637</name>
</gene>
<evidence type="ECO:0000313" key="2">
    <source>
        <dbReference type="EMBL" id="AGL00192.1"/>
    </source>
</evidence>
<keyword evidence="3" id="KW-1185">Reference proteome</keyword>
<dbReference type="eggNOG" id="COG5421">
    <property type="taxonomic scope" value="Bacteria"/>
</dbReference>
<dbReference type="EMBL" id="CP003273">
    <property type="protein sequence ID" value="AGL00192.1"/>
    <property type="molecule type" value="Genomic_DNA"/>
</dbReference>
<name>R4KEU4_9FIRM</name>
<dbReference type="HOGENOM" id="CLU_022426_4_1_9"/>
<dbReference type="SUPFAM" id="SSF53098">
    <property type="entry name" value="Ribonuclease H-like"/>
    <property type="match status" value="1"/>
</dbReference>
<feature type="domain" description="Transposase IS4-like" evidence="1">
    <location>
        <begin position="219"/>
        <end position="499"/>
    </location>
</feature>
<dbReference type="NCBIfam" id="NF033559">
    <property type="entry name" value="transpos_IS1634"/>
    <property type="match status" value="1"/>
</dbReference>
<dbReference type="KEGG" id="dgi:Desgi_0637"/>
<dbReference type="AlphaFoldDB" id="R4KEU4"/>
<sequence>MYLRKTYSKQTGRTYLSIVQGYRNKEGKSKQKTVQKVGYLDELKKEYDDPVAHFTAVAAAMDKERQAAKSVTITIDMTGQIDRNNANRKNYGYIIFSEIYHELEIDIFLKNARRHENFIFNTDAIMRLLVYTRLLYPGSKRASVLNKKRFFDNFKFSLDDVYDALTHFDKMSGALQQHLHEIVTAHYGRDTDLVYYDVTNYYFEIDRQDDLRKKGPSKEHRKDPIVQMGLLLDKLGLPISYKLFPGNTHDSQTLMPVLTEVKKKFGVRRIITVADKGLNSGDNIAYSTVLGDGYIYSKSVRGASEDFKQWVLDETGYRQLTDSYKLKSKLVPDAEINVTVKQIGKKKIKKKETVEQKWIVFYSEKYAARAKHKREEAIAKAVRMIENPAKYRRTFDYGAAGYIENLKIDKETGEIMNTEDTLVLDTRKIEDEEKYDGYYAIVTSELDDADEHIIEMYRGLWRIEESFKVTKSVLGTRPVYLRTNEHINAHFLICFIALLIARIVEMRLGGKYTISKITETLQNVACSHLDQNLWLFDFADEVTDECNAVFGTDFGRKAMTLQEIKKNFGKTKKH</sequence>
<reference evidence="2 3" key="1">
    <citation type="submission" date="2012-01" db="EMBL/GenBank/DDBJ databases">
        <title>Complete sequence of Desulfotomaculum gibsoniae DSM 7213.</title>
        <authorList>
            <consortium name="US DOE Joint Genome Institute"/>
            <person name="Lucas S."/>
            <person name="Han J."/>
            <person name="Lapidus A."/>
            <person name="Cheng J.-F."/>
            <person name="Goodwin L."/>
            <person name="Pitluck S."/>
            <person name="Peters L."/>
            <person name="Ovchinnikova G."/>
            <person name="Teshima H."/>
            <person name="Detter J.C."/>
            <person name="Han C."/>
            <person name="Tapia R."/>
            <person name="Land M."/>
            <person name="Hauser L."/>
            <person name="Kyrpides N."/>
            <person name="Ivanova N."/>
            <person name="Pagani I."/>
            <person name="Parshina S."/>
            <person name="Plugge C."/>
            <person name="Muyzer G."/>
            <person name="Kuever J."/>
            <person name="Ivanova A."/>
            <person name="Nazina T."/>
            <person name="Klenk H.-P."/>
            <person name="Brambilla E."/>
            <person name="Spring S."/>
            <person name="Stams A.F."/>
            <person name="Woyke T."/>
        </authorList>
    </citation>
    <scope>NUCLEOTIDE SEQUENCE [LARGE SCALE GENOMIC DNA]</scope>
    <source>
        <strain evidence="2 3">DSM 7213</strain>
    </source>
</reference>
<proteinExistence type="predicted"/>
<dbReference type="PANTHER" id="PTHR34614:SF2">
    <property type="entry name" value="TRANSPOSASE IS4-LIKE DOMAIN-CONTAINING PROTEIN"/>
    <property type="match status" value="1"/>
</dbReference>
<dbReference type="PANTHER" id="PTHR34614">
    <property type="match status" value="1"/>
</dbReference>
<dbReference type="InterPro" id="IPR047654">
    <property type="entry name" value="IS1634_transpos"/>
</dbReference>
<dbReference type="Proteomes" id="UP000013520">
    <property type="component" value="Chromosome"/>
</dbReference>
<evidence type="ECO:0000313" key="3">
    <source>
        <dbReference type="Proteomes" id="UP000013520"/>
    </source>
</evidence>
<evidence type="ECO:0000259" key="1">
    <source>
        <dbReference type="Pfam" id="PF01609"/>
    </source>
</evidence>
<dbReference type="InterPro" id="IPR002559">
    <property type="entry name" value="Transposase_11"/>
</dbReference>
<dbReference type="GO" id="GO:0003677">
    <property type="term" value="F:DNA binding"/>
    <property type="evidence" value="ECO:0007669"/>
    <property type="project" value="InterPro"/>
</dbReference>
<dbReference type="GO" id="GO:0004803">
    <property type="term" value="F:transposase activity"/>
    <property type="evidence" value="ECO:0007669"/>
    <property type="project" value="InterPro"/>
</dbReference>
<organism evidence="2 3">
    <name type="scientific">Desulfoscipio gibsoniae DSM 7213</name>
    <dbReference type="NCBI Taxonomy" id="767817"/>
    <lineage>
        <taxon>Bacteria</taxon>
        <taxon>Bacillati</taxon>
        <taxon>Bacillota</taxon>
        <taxon>Clostridia</taxon>
        <taxon>Eubacteriales</taxon>
        <taxon>Desulfallaceae</taxon>
        <taxon>Desulfoscipio</taxon>
    </lineage>
</organism>